<dbReference type="Pfam" id="PF04055">
    <property type="entry name" value="Radical_SAM"/>
    <property type="match status" value="1"/>
</dbReference>
<dbReference type="SMART" id="SM00729">
    <property type="entry name" value="Elp3"/>
    <property type="match status" value="1"/>
</dbReference>
<evidence type="ECO:0000256" key="12">
    <source>
        <dbReference type="ARBA" id="ARBA00047372"/>
    </source>
</evidence>
<dbReference type="InterPro" id="IPR039661">
    <property type="entry name" value="ELP3"/>
</dbReference>
<comment type="cofactor">
    <cofactor evidence="1">
        <name>[4Fe-4S] cluster</name>
        <dbReference type="ChEBI" id="CHEBI:49883"/>
    </cofactor>
</comment>
<dbReference type="GO" id="GO:0106261">
    <property type="term" value="F:tRNA uridine(34) acetyltransferase activity"/>
    <property type="evidence" value="ECO:0007669"/>
    <property type="project" value="UniProtKB-EC"/>
</dbReference>
<evidence type="ECO:0000313" key="15">
    <source>
        <dbReference type="EMBL" id="QHU15964.1"/>
    </source>
</evidence>
<keyword evidence="4" id="KW-0004">4Fe-4S</keyword>
<proteinExistence type="inferred from homology"/>
<keyword evidence="13" id="KW-1133">Transmembrane helix</keyword>
<dbReference type="GO" id="GO:0000049">
    <property type="term" value="F:tRNA binding"/>
    <property type="evidence" value="ECO:0007669"/>
    <property type="project" value="UniProtKB-KW"/>
</dbReference>
<evidence type="ECO:0000256" key="8">
    <source>
        <dbReference type="ARBA" id="ARBA00022884"/>
    </source>
</evidence>
<comment type="catalytic activity">
    <reaction evidence="12">
        <text>uridine(34) in tRNA + acetyl-CoA + S-adenosyl-L-methionine + H2O = 5-(carboxymethyl)uridine(34) in tRNA + 5'-deoxyadenosine + L-methionine + CoA + 2 H(+)</text>
        <dbReference type="Rhea" id="RHEA:61020"/>
        <dbReference type="Rhea" id="RHEA-COMP:10407"/>
        <dbReference type="Rhea" id="RHEA-COMP:11727"/>
        <dbReference type="ChEBI" id="CHEBI:15377"/>
        <dbReference type="ChEBI" id="CHEBI:15378"/>
        <dbReference type="ChEBI" id="CHEBI:17319"/>
        <dbReference type="ChEBI" id="CHEBI:57287"/>
        <dbReference type="ChEBI" id="CHEBI:57288"/>
        <dbReference type="ChEBI" id="CHEBI:57844"/>
        <dbReference type="ChEBI" id="CHEBI:59789"/>
        <dbReference type="ChEBI" id="CHEBI:65315"/>
        <dbReference type="ChEBI" id="CHEBI:74882"/>
        <dbReference type="EC" id="2.3.1.311"/>
    </reaction>
    <physiologicalReaction direction="left-to-right" evidence="12">
        <dbReference type="Rhea" id="RHEA:61021"/>
    </physiologicalReaction>
</comment>
<dbReference type="GO" id="GO:0046872">
    <property type="term" value="F:metal ion binding"/>
    <property type="evidence" value="ECO:0007669"/>
    <property type="project" value="UniProtKB-KW"/>
</dbReference>
<keyword evidence="5" id="KW-0820">tRNA-binding</keyword>
<dbReference type="Pfam" id="PF16199">
    <property type="entry name" value="Radical_SAM_C"/>
    <property type="match status" value="1"/>
</dbReference>
<comment type="similarity">
    <text evidence="3">Belongs to the ELP3 family.</text>
</comment>
<keyword evidence="13" id="KW-0472">Membrane</keyword>
<dbReference type="SFLD" id="SFLDS00029">
    <property type="entry name" value="Radical_SAM"/>
    <property type="match status" value="1"/>
</dbReference>
<dbReference type="PANTHER" id="PTHR11135">
    <property type="entry name" value="HISTONE ACETYLTRANSFERASE-RELATED"/>
    <property type="match status" value="1"/>
</dbReference>
<accession>A0A6C0KI52</accession>
<evidence type="ECO:0000256" key="4">
    <source>
        <dbReference type="ARBA" id="ARBA00022485"/>
    </source>
</evidence>
<evidence type="ECO:0000256" key="10">
    <source>
        <dbReference type="ARBA" id="ARBA00023014"/>
    </source>
</evidence>
<name>A0A6C0KI52_9ZZZZ</name>
<reference evidence="15" key="1">
    <citation type="journal article" date="2020" name="Nature">
        <title>Giant virus diversity and host interactions through global metagenomics.</title>
        <authorList>
            <person name="Schulz F."/>
            <person name="Roux S."/>
            <person name="Paez-Espino D."/>
            <person name="Jungbluth S."/>
            <person name="Walsh D.A."/>
            <person name="Denef V.J."/>
            <person name="McMahon K.D."/>
            <person name="Konstantinidis K.T."/>
            <person name="Eloe-Fadrosh E.A."/>
            <person name="Kyrpides N.C."/>
            <person name="Woyke T."/>
        </authorList>
    </citation>
    <scope>NUCLEOTIDE SEQUENCE</scope>
    <source>
        <strain evidence="15">GVMAG-S-3300010158-109</strain>
    </source>
</reference>
<comment type="pathway">
    <text evidence="2">tRNA modification.</text>
</comment>
<keyword evidence="6" id="KW-0949">S-adenosyl-L-methionine</keyword>
<dbReference type="Gene3D" id="3.30.750.200">
    <property type="match status" value="1"/>
</dbReference>
<feature type="transmembrane region" description="Helical" evidence="13">
    <location>
        <begin position="720"/>
        <end position="737"/>
    </location>
</feature>
<dbReference type="GO" id="GO:0002926">
    <property type="term" value="P:tRNA wobble base 5-methoxycarbonylmethyl-2-thiouridinylation"/>
    <property type="evidence" value="ECO:0007669"/>
    <property type="project" value="TreeGrafter"/>
</dbReference>
<evidence type="ECO:0000256" key="7">
    <source>
        <dbReference type="ARBA" id="ARBA00022723"/>
    </source>
</evidence>
<keyword evidence="13" id="KW-0812">Transmembrane</keyword>
<evidence type="ECO:0000256" key="11">
    <source>
        <dbReference type="ARBA" id="ARBA00044771"/>
    </source>
</evidence>
<dbReference type="EC" id="2.3.1.311" evidence="11"/>
<evidence type="ECO:0000256" key="5">
    <source>
        <dbReference type="ARBA" id="ARBA00022555"/>
    </source>
</evidence>
<evidence type="ECO:0000256" key="2">
    <source>
        <dbReference type="ARBA" id="ARBA00005217"/>
    </source>
</evidence>
<dbReference type="GO" id="GO:0033588">
    <property type="term" value="C:elongator holoenzyme complex"/>
    <property type="evidence" value="ECO:0007669"/>
    <property type="project" value="TreeGrafter"/>
</dbReference>
<evidence type="ECO:0000256" key="1">
    <source>
        <dbReference type="ARBA" id="ARBA00001966"/>
    </source>
</evidence>
<organism evidence="15">
    <name type="scientific">viral metagenome</name>
    <dbReference type="NCBI Taxonomy" id="1070528"/>
    <lineage>
        <taxon>unclassified sequences</taxon>
        <taxon>metagenomes</taxon>
        <taxon>organismal metagenomes</taxon>
    </lineage>
</organism>
<dbReference type="GO" id="GO:0051539">
    <property type="term" value="F:4 iron, 4 sulfur cluster binding"/>
    <property type="evidence" value="ECO:0007669"/>
    <property type="project" value="UniProtKB-KW"/>
</dbReference>
<feature type="domain" description="Elp3/MiaA/NifB-like radical SAM core" evidence="14">
    <location>
        <begin position="94"/>
        <end position="404"/>
    </location>
</feature>
<dbReference type="SUPFAM" id="SSF55729">
    <property type="entry name" value="Acyl-CoA N-acyltransferases (Nat)"/>
    <property type="match status" value="1"/>
</dbReference>
<dbReference type="InterPro" id="IPR032432">
    <property type="entry name" value="Radical_SAM_C"/>
</dbReference>
<dbReference type="InterPro" id="IPR007197">
    <property type="entry name" value="rSAM"/>
</dbReference>
<keyword evidence="9" id="KW-0408">Iron</keyword>
<dbReference type="InterPro" id="IPR006638">
    <property type="entry name" value="Elp3/MiaA/NifB-like_rSAM"/>
</dbReference>
<dbReference type="InterPro" id="IPR016181">
    <property type="entry name" value="Acyl_CoA_acyltransferase"/>
</dbReference>
<protein>
    <recommendedName>
        <fullName evidence="11">tRNA carboxymethyluridine synthase</fullName>
        <ecNumber evidence="11">2.3.1.311</ecNumber>
    </recommendedName>
</protein>
<dbReference type="GO" id="GO:0005737">
    <property type="term" value="C:cytoplasm"/>
    <property type="evidence" value="ECO:0007669"/>
    <property type="project" value="TreeGrafter"/>
</dbReference>
<keyword evidence="8" id="KW-0694">RNA-binding</keyword>
<dbReference type="GO" id="GO:0005634">
    <property type="term" value="C:nucleus"/>
    <property type="evidence" value="ECO:0007669"/>
    <property type="project" value="TreeGrafter"/>
</dbReference>
<evidence type="ECO:0000256" key="3">
    <source>
        <dbReference type="ARBA" id="ARBA00005494"/>
    </source>
</evidence>
<keyword evidence="10" id="KW-0411">Iron-sulfur</keyword>
<dbReference type="PANTHER" id="PTHR11135:SF2">
    <property type="entry name" value="ELONGATOR COMPLEX PROTEIN 3"/>
    <property type="match status" value="1"/>
</dbReference>
<dbReference type="SUPFAM" id="SSF102114">
    <property type="entry name" value="Radical SAM enzymes"/>
    <property type="match status" value="1"/>
</dbReference>
<dbReference type="AlphaFoldDB" id="A0A6C0KI52"/>
<dbReference type="InterPro" id="IPR058240">
    <property type="entry name" value="rSAM_sf"/>
</dbReference>
<evidence type="ECO:0000256" key="9">
    <source>
        <dbReference type="ARBA" id="ARBA00023004"/>
    </source>
</evidence>
<keyword evidence="7" id="KW-0479">Metal-binding</keyword>
<evidence type="ECO:0000256" key="6">
    <source>
        <dbReference type="ARBA" id="ARBA00022691"/>
    </source>
</evidence>
<dbReference type="EMBL" id="MN740871">
    <property type="protein sequence ID" value="QHU15964.1"/>
    <property type="molecule type" value="Genomic_DNA"/>
</dbReference>
<sequence length="738" mass="85858">MDKQVFVIELYDCFHKILLEPVKDFEEIQTAFQSIFKILFRKHKGAFSEMPRKHELYTIYEDLVKLKKLEKTFIFETILTSKLVRSSSGVLPISIALSGAEGSCDSDCSMCPNECKANGADQDIARSYLSSEGTFIRGKIQKFNICEQIWRRLAELEAMGHPPDKLEFIVLGGTFDCFPREYRLQTALDMFYACNLYQQISIRFNGRYSDLLTEWIQTNPFATNSPLSIKLTEFLYSIRERPLVSGQESQKQIDRIMKAEQLLNTKSKCCRMIGMVLETRPDRINRYSLTDLRKLGCTRIQIGIQSDNDNVLAYNNRGHTFDKSVKAIAQIRDNGFKIDGHLMPDLPSTTLEIDYEMVRHIFYGDDAQLDYCKIYPCLDLPYTQIRKWKESGAWQPIAENRFPEFLDFLAYTMSIVPPWTRVNRVQRDFPEASDKNNQLGFVSDTIRSNLQQMVSQHMQKKGMKCYDIRSREVRNGLIDNQLDRARLYVRIYRANEGTEFFLSVEIPQSKRSINYDFNDTSLLGLCRLRIPDYEFSEKTNTPFHYLPVYRKRERIARIRELHVYGNIATFNTRQENGNSQHRGIGKFLMKVAECIAGLYECSLVTVISGIGVRDYYENIGYTLDDNEDQYMVKTLLPNVQNSNTSNTSNNLVLFGKYYDVRDIQSAVMGSKISTKYITNNMNNRMDTHLYEKYDYGHINDAQGFSFSPILTYKYKSYTKYIKYILVFLASIFLIIFVL</sequence>
<dbReference type="SFLD" id="SFLDG01086">
    <property type="entry name" value="elongater_protein-like"/>
    <property type="match status" value="1"/>
</dbReference>
<evidence type="ECO:0000256" key="13">
    <source>
        <dbReference type="SAM" id="Phobius"/>
    </source>
</evidence>
<evidence type="ECO:0000259" key="14">
    <source>
        <dbReference type="SMART" id="SM00729"/>
    </source>
</evidence>